<dbReference type="Proteomes" id="UP000594262">
    <property type="component" value="Unplaced"/>
</dbReference>
<proteinExistence type="predicted"/>
<feature type="region of interest" description="Disordered" evidence="1">
    <location>
        <begin position="123"/>
        <end position="210"/>
    </location>
</feature>
<sequence>MTEERIPKEWAIVVVHGFGREGQNREEETIVPIHWMDQKTKQLFWPPSKSQEGNFNAQPTDTWKKYVLKKIKFQGDKLTCEKVYNENLLVTSQSECDANTSKVSNMDTMDGAEMPNPITENILINQSSTPGSKLQQRSCSRSRNSHLKSSCLSLKSSHSNSRSRSMSRRRSRSISRRRSRSKSRRSRSKSRRSRSKSRRSRSKSRRSRSK</sequence>
<protein>
    <submittedName>
        <fullName evidence="2">Uncharacterized protein</fullName>
    </submittedName>
</protein>
<dbReference type="EnsemblMetazoa" id="CLYHEMT010623.1">
    <property type="protein sequence ID" value="CLYHEMP010623.1"/>
    <property type="gene ID" value="CLYHEMG010623"/>
</dbReference>
<evidence type="ECO:0000313" key="3">
    <source>
        <dbReference type="Proteomes" id="UP000594262"/>
    </source>
</evidence>
<organism evidence="2 3">
    <name type="scientific">Clytia hemisphaerica</name>
    <dbReference type="NCBI Taxonomy" id="252671"/>
    <lineage>
        <taxon>Eukaryota</taxon>
        <taxon>Metazoa</taxon>
        <taxon>Cnidaria</taxon>
        <taxon>Hydrozoa</taxon>
        <taxon>Hydroidolina</taxon>
        <taxon>Leptothecata</taxon>
        <taxon>Obeliida</taxon>
        <taxon>Clytiidae</taxon>
        <taxon>Clytia</taxon>
    </lineage>
</organism>
<name>A0A7M5VGB7_9CNID</name>
<reference evidence="2" key="1">
    <citation type="submission" date="2021-01" db="UniProtKB">
        <authorList>
            <consortium name="EnsemblMetazoa"/>
        </authorList>
    </citation>
    <scope>IDENTIFICATION</scope>
</reference>
<keyword evidence="3" id="KW-1185">Reference proteome</keyword>
<feature type="compositionally biased region" description="Polar residues" evidence="1">
    <location>
        <begin position="123"/>
        <end position="142"/>
    </location>
</feature>
<evidence type="ECO:0000313" key="2">
    <source>
        <dbReference type="EnsemblMetazoa" id="CLYHEMP010623.1"/>
    </source>
</evidence>
<feature type="compositionally biased region" description="Basic residues" evidence="1">
    <location>
        <begin position="165"/>
        <end position="210"/>
    </location>
</feature>
<dbReference type="GeneID" id="136822050"/>
<accession>A0A7M5VGB7</accession>
<evidence type="ECO:0000256" key="1">
    <source>
        <dbReference type="SAM" id="MobiDB-lite"/>
    </source>
</evidence>
<feature type="compositionally biased region" description="Low complexity" evidence="1">
    <location>
        <begin position="148"/>
        <end position="164"/>
    </location>
</feature>
<dbReference type="AlphaFoldDB" id="A0A7M5VGB7"/>
<dbReference type="RefSeq" id="XP_066934371.1">
    <property type="nucleotide sequence ID" value="XM_067078270.1"/>
</dbReference>